<comment type="caution">
    <text evidence="3">The sequence shown here is derived from an EMBL/GenBank/DDBJ whole genome shotgun (WGS) entry which is preliminary data.</text>
</comment>
<dbReference type="Proteomes" id="UP000466523">
    <property type="component" value="Unassembled WGS sequence"/>
</dbReference>
<evidence type="ECO:0000313" key="4">
    <source>
        <dbReference type="Proteomes" id="UP000092668"/>
    </source>
</evidence>
<dbReference type="Proteomes" id="UP000092668">
    <property type="component" value="Unassembled WGS sequence"/>
</dbReference>
<sequence>MATKTISIDIEAYERLRAARSSPGESFSRVIKRAHWRNEARTAGALLAALGDLPTATADVLDRLDEAQHMDLPPDDPWHSA</sequence>
<dbReference type="PATRIC" id="fig|354243.3.peg.5107"/>
<evidence type="ECO:0008006" key="6">
    <source>
        <dbReference type="Google" id="ProtNLM"/>
    </source>
</evidence>
<accession>A0A1B8S8X1</accession>
<keyword evidence="1" id="KW-1277">Toxin-antitoxin system</keyword>
<gene>
    <name evidence="3" type="ORF">ACT18_24380</name>
    <name evidence="2" type="ORF">GWR20_18870</name>
</gene>
<dbReference type="EMBL" id="LFOE01000144">
    <property type="protein sequence ID" value="OBY29198.1"/>
    <property type="molecule type" value="Genomic_DNA"/>
</dbReference>
<evidence type="ECO:0000256" key="1">
    <source>
        <dbReference type="ARBA" id="ARBA00022649"/>
    </source>
</evidence>
<dbReference type="RefSeq" id="WP_065289869.1">
    <property type="nucleotide sequence ID" value="NZ_JAACYR010000079.1"/>
</dbReference>
<reference evidence="2 5" key="2">
    <citation type="submission" date="2020-01" db="EMBL/GenBank/DDBJ databases">
        <authorList>
            <person name="Sanchez-Estrada R."/>
            <person name="Gonzalez-Y-Merchand J.A."/>
            <person name="Rivera-Gutierrez S."/>
        </authorList>
    </citation>
    <scope>NUCLEOTIDE SEQUENCE [LARGE SCALE GENOMIC DNA]</scope>
    <source>
        <strain evidence="2 5">CST 7247</strain>
    </source>
</reference>
<dbReference type="InterPro" id="IPR003847">
    <property type="entry name" value="Put_antitoxin"/>
</dbReference>
<keyword evidence="4" id="KW-1185">Reference proteome</keyword>
<evidence type="ECO:0000313" key="5">
    <source>
        <dbReference type="Proteomes" id="UP000466523"/>
    </source>
</evidence>
<dbReference type="EMBL" id="JAACYR010000079">
    <property type="protein sequence ID" value="NDJ91183.1"/>
    <property type="molecule type" value="Genomic_DNA"/>
</dbReference>
<dbReference type="AlphaFoldDB" id="A0A1B8S8X1"/>
<reference evidence="3 4" key="1">
    <citation type="submission" date="2015-06" db="EMBL/GenBank/DDBJ databases">
        <title>Genome sequence of Mycobacterium kumamotonense strain Roo.</title>
        <authorList>
            <person name="Greninger A.L."/>
            <person name="Cunningham G."/>
            <person name="Miller S."/>
        </authorList>
    </citation>
    <scope>NUCLEOTIDE SEQUENCE [LARGE SCALE GENOMIC DNA]</scope>
    <source>
        <strain evidence="3 4">Roo</strain>
    </source>
</reference>
<name>A0A1B8S8X1_9MYCO</name>
<dbReference type="OrthoDB" id="4869793at2"/>
<dbReference type="Pfam" id="PF02697">
    <property type="entry name" value="VAPB_antitox"/>
    <property type="match status" value="1"/>
</dbReference>
<proteinExistence type="predicted"/>
<protein>
    <recommendedName>
        <fullName evidence="6">Antitoxin</fullName>
    </recommendedName>
</protein>
<organism evidence="3 4">
    <name type="scientific">Mycolicibacter kumamotonensis</name>
    <dbReference type="NCBI Taxonomy" id="354243"/>
    <lineage>
        <taxon>Bacteria</taxon>
        <taxon>Bacillati</taxon>
        <taxon>Actinomycetota</taxon>
        <taxon>Actinomycetes</taxon>
        <taxon>Mycobacteriales</taxon>
        <taxon>Mycobacteriaceae</taxon>
        <taxon>Mycolicibacter</taxon>
    </lineage>
</organism>
<evidence type="ECO:0000313" key="3">
    <source>
        <dbReference type="EMBL" id="OBY29198.1"/>
    </source>
</evidence>
<evidence type="ECO:0000313" key="2">
    <source>
        <dbReference type="EMBL" id="NDJ91183.1"/>
    </source>
</evidence>